<dbReference type="GO" id="GO:0046872">
    <property type="term" value="F:metal ion binding"/>
    <property type="evidence" value="ECO:0007669"/>
    <property type="project" value="UniProtKB-KW"/>
</dbReference>
<evidence type="ECO:0000256" key="2">
    <source>
        <dbReference type="ARBA" id="ARBA00022723"/>
    </source>
</evidence>
<comment type="caution">
    <text evidence="5">The sequence shown here is derived from an EMBL/GenBank/DDBJ whole genome shotgun (WGS) entry which is preliminary data.</text>
</comment>
<feature type="region of interest" description="Disordered" evidence="3">
    <location>
        <begin position="151"/>
        <end position="179"/>
    </location>
</feature>
<name>A0A2U1L6S8_ARTAN</name>
<dbReference type="AlphaFoldDB" id="A0A2U1L6S8"/>
<dbReference type="EMBL" id="PKPP01011130">
    <property type="protein sequence ID" value="PWA44706.1"/>
    <property type="molecule type" value="Genomic_DNA"/>
</dbReference>
<dbReference type="InterPro" id="IPR027806">
    <property type="entry name" value="HARBI1_dom"/>
</dbReference>
<reference evidence="5 6" key="1">
    <citation type="journal article" date="2018" name="Mol. Plant">
        <title>The genome of Artemisia annua provides insight into the evolution of Asteraceae family and artemisinin biosynthesis.</title>
        <authorList>
            <person name="Shen Q."/>
            <person name="Zhang L."/>
            <person name="Liao Z."/>
            <person name="Wang S."/>
            <person name="Yan T."/>
            <person name="Shi P."/>
            <person name="Liu M."/>
            <person name="Fu X."/>
            <person name="Pan Q."/>
            <person name="Wang Y."/>
            <person name="Lv Z."/>
            <person name="Lu X."/>
            <person name="Zhang F."/>
            <person name="Jiang W."/>
            <person name="Ma Y."/>
            <person name="Chen M."/>
            <person name="Hao X."/>
            <person name="Li L."/>
            <person name="Tang Y."/>
            <person name="Lv G."/>
            <person name="Zhou Y."/>
            <person name="Sun X."/>
            <person name="Brodelius P.E."/>
            <person name="Rose J.K.C."/>
            <person name="Tang K."/>
        </authorList>
    </citation>
    <scope>NUCLEOTIDE SEQUENCE [LARGE SCALE GENOMIC DNA]</scope>
    <source>
        <strain evidence="6">cv. Huhao1</strain>
        <tissue evidence="5">Leaf</tissue>
    </source>
</reference>
<feature type="domain" description="DDE Tnp4" evidence="4">
    <location>
        <begin position="6"/>
        <end position="63"/>
    </location>
</feature>
<comment type="cofactor">
    <cofactor evidence="1">
        <name>a divalent metal cation</name>
        <dbReference type="ChEBI" id="CHEBI:60240"/>
    </cofactor>
</comment>
<evidence type="ECO:0000256" key="3">
    <source>
        <dbReference type="SAM" id="MobiDB-lite"/>
    </source>
</evidence>
<gene>
    <name evidence="5" type="ORF">CTI12_AA519750</name>
</gene>
<dbReference type="Pfam" id="PF13359">
    <property type="entry name" value="DDE_Tnp_4"/>
    <property type="match status" value="1"/>
</dbReference>
<evidence type="ECO:0000313" key="6">
    <source>
        <dbReference type="Proteomes" id="UP000245207"/>
    </source>
</evidence>
<protein>
    <submittedName>
        <fullName evidence="5">Myb/SANT-like domain-containing protein</fullName>
    </submittedName>
</protein>
<proteinExistence type="predicted"/>
<dbReference type="PANTHER" id="PTHR46250">
    <property type="entry name" value="MYB/SANT-LIKE DNA-BINDING DOMAIN PROTEIN-RELATED"/>
    <property type="match status" value="1"/>
</dbReference>
<organism evidence="5 6">
    <name type="scientific">Artemisia annua</name>
    <name type="common">Sweet wormwood</name>
    <dbReference type="NCBI Taxonomy" id="35608"/>
    <lineage>
        <taxon>Eukaryota</taxon>
        <taxon>Viridiplantae</taxon>
        <taxon>Streptophyta</taxon>
        <taxon>Embryophyta</taxon>
        <taxon>Tracheophyta</taxon>
        <taxon>Spermatophyta</taxon>
        <taxon>Magnoliopsida</taxon>
        <taxon>eudicotyledons</taxon>
        <taxon>Gunneridae</taxon>
        <taxon>Pentapetalae</taxon>
        <taxon>asterids</taxon>
        <taxon>campanulids</taxon>
        <taxon>Asterales</taxon>
        <taxon>Asteraceae</taxon>
        <taxon>Asteroideae</taxon>
        <taxon>Anthemideae</taxon>
        <taxon>Artemisiinae</taxon>
        <taxon>Artemisia</taxon>
    </lineage>
</organism>
<dbReference type="OrthoDB" id="618098at2759"/>
<dbReference type="Proteomes" id="UP000245207">
    <property type="component" value="Unassembled WGS sequence"/>
</dbReference>
<accession>A0A2U1L6S8</accession>
<evidence type="ECO:0000259" key="4">
    <source>
        <dbReference type="Pfam" id="PF13359"/>
    </source>
</evidence>
<dbReference type="PANTHER" id="PTHR46250:SF15">
    <property type="entry name" value="OS01G0523800 PROTEIN"/>
    <property type="match status" value="1"/>
</dbReference>
<keyword evidence="6" id="KW-1185">Reference proteome</keyword>
<sequence>MFSGALDGTLIKVTPLSDEKSRYRPRKGCISTNILGVCCPNMQFIYVLPGWKGSAHDNHVLRDAISRPQDFHVQMATTTCDRGRGKNKLYWNEDEVEVLVDVLQELACDPLWKVDGGFKNNYMVETHKNANGLWNFKFPYLNEVSVLPGTQNSPAVPSTSNTKKNKKLSPPTETSHKKKKSLTLKQTIDAKLEAFSSDFKSVCGQMASKIGVVADALTVDANKFESGWRGGRLYAHRKFNREHIRKSNATVKASETVLRSIPTARNPSKSHGKCTNDTVVCTIPYYGEIKAATCVGLGCAGTNDVVVCAPANYQQQPIQGMRDDMHRNTTTLAKGAHKAAGTCLGDATLEGTNAEAENAHVLQEYFLGKRMSPGNEAVRKASQNRYMNHFHVQMATTTCDRGRGKNKLYWNEDEVEVLVDVLQELSCDPLWKVDGGFKNNYMVEVRKRMAQKTTNFDKEVNPHIDSKIKYLRNKYNPLSEMLM</sequence>
<feature type="compositionally biased region" description="Low complexity" evidence="3">
    <location>
        <begin position="157"/>
        <end position="172"/>
    </location>
</feature>
<evidence type="ECO:0000313" key="5">
    <source>
        <dbReference type="EMBL" id="PWA44706.1"/>
    </source>
</evidence>
<evidence type="ECO:0000256" key="1">
    <source>
        <dbReference type="ARBA" id="ARBA00001968"/>
    </source>
</evidence>
<keyword evidence="2" id="KW-0479">Metal-binding</keyword>